<dbReference type="EMBL" id="QGDI01000001">
    <property type="protein sequence ID" value="PWJ15470.1"/>
    <property type="molecule type" value="Genomic_DNA"/>
</dbReference>
<gene>
    <name evidence="2" type="ORF">IE37_00370</name>
</gene>
<evidence type="ECO:0000313" key="3">
    <source>
        <dbReference type="Proteomes" id="UP000245720"/>
    </source>
</evidence>
<dbReference type="OrthoDB" id="1820272at2"/>
<sequence>MSIAYKLVALIVGIGLLVIGINETRIYLSGESMDLSTATMEDFSEKNVVEGDIACVDTQFAVIEEKSKALGFITTSTKQTYYYMVESLTSDQINKYLETGDYPNGAFVYVVSVSSEELRKQFDENIDGWNDFFDEETETIPEPVHFEGRLWEQPTDDDYKNFRSDALKDMGIEDWELAELKAMDSRPDKTSFVLIIIGVVGLLYGAGGIIIPIMKKKKMASGPRY</sequence>
<keyword evidence="1" id="KW-0812">Transmembrane</keyword>
<organism evidence="2 3">
    <name type="scientific">Ruminococcus flavefaciens</name>
    <dbReference type="NCBI Taxonomy" id="1265"/>
    <lineage>
        <taxon>Bacteria</taxon>
        <taxon>Bacillati</taxon>
        <taxon>Bacillota</taxon>
        <taxon>Clostridia</taxon>
        <taxon>Eubacteriales</taxon>
        <taxon>Oscillospiraceae</taxon>
        <taxon>Ruminococcus</taxon>
    </lineage>
</organism>
<dbReference type="AlphaFoldDB" id="A0A315Y4B8"/>
<dbReference type="RefSeq" id="WP_146198142.1">
    <property type="nucleotide sequence ID" value="NZ_QGDI01000001.1"/>
</dbReference>
<protein>
    <submittedName>
        <fullName evidence="2">Uncharacterized protein</fullName>
    </submittedName>
</protein>
<proteinExistence type="predicted"/>
<comment type="caution">
    <text evidence="2">The sequence shown here is derived from an EMBL/GenBank/DDBJ whole genome shotgun (WGS) entry which is preliminary data.</text>
</comment>
<keyword evidence="1" id="KW-0472">Membrane</keyword>
<evidence type="ECO:0000256" key="1">
    <source>
        <dbReference type="SAM" id="Phobius"/>
    </source>
</evidence>
<feature type="transmembrane region" description="Helical" evidence="1">
    <location>
        <begin position="192"/>
        <end position="214"/>
    </location>
</feature>
<reference evidence="2 3" key="1">
    <citation type="submission" date="2018-05" db="EMBL/GenBank/DDBJ databases">
        <title>The Hungate 1000. A catalogue of reference genomes from the rumen microbiome.</title>
        <authorList>
            <person name="Kelly W."/>
        </authorList>
    </citation>
    <scope>NUCLEOTIDE SEQUENCE [LARGE SCALE GENOMIC DNA]</scope>
    <source>
        <strain evidence="2 3">SAb67</strain>
    </source>
</reference>
<keyword evidence="1" id="KW-1133">Transmembrane helix</keyword>
<evidence type="ECO:0000313" key="2">
    <source>
        <dbReference type="EMBL" id="PWJ15470.1"/>
    </source>
</evidence>
<dbReference type="Proteomes" id="UP000245720">
    <property type="component" value="Unassembled WGS sequence"/>
</dbReference>
<accession>A0A315Y4B8</accession>
<name>A0A315Y4B8_RUMFL</name>